<dbReference type="Proteomes" id="UP000178774">
    <property type="component" value="Unassembled WGS sequence"/>
</dbReference>
<evidence type="ECO:0000313" key="2">
    <source>
        <dbReference type="Proteomes" id="UP000178774"/>
    </source>
</evidence>
<reference evidence="1 2" key="1">
    <citation type="journal article" date="2016" name="Nat. Commun.">
        <title>Thousands of microbial genomes shed light on interconnected biogeochemical processes in an aquifer system.</title>
        <authorList>
            <person name="Anantharaman K."/>
            <person name="Brown C.T."/>
            <person name="Hug L.A."/>
            <person name="Sharon I."/>
            <person name="Castelle C.J."/>
            <person name="Probst A.J."/>
            <person name="Thomas B.C."/>
            <person name="Singh A."/>
            <person name="Wilkins M.J."/>
            <person name="Karaoz U."/>
            <person name="Brodie E.L."/>
            <person name="Williams K.H."/>
            <person name="Hubbard S.S."/>
            <person name="Banfield J.F."/>
        </authorList>
    </citation>
    <scope>NUCLEOTIDE SEQUENCE [LARGE SCALE GENOMIC DNA]</scope>
</reference>
<dbReference type="AlphaFoldDB" id="A0A1G2HRX6"/>
<dbReference type="InterPro" id="IPR029063">
    <property type="entry name" value="SAM-dependent_MTases_sf"/>
</dbReference>
<dbReference type="PANTHER" id="PTHR40036:SF1">
    <property type="entry name" value="MACROCIN O-METHYLTRANSFERASE"/>
    <property type="match status" value="1"/>
</dbReference>
<evidence type="ECO:0000313" key="1">
    <source>
        <dbReference type="EMBL" id="OGZ65294.1"/>
    </source>
</evidence>
<protein>
    <recommendedName>
        <fullName evidence="3">Methyltransferase</fullName>
    </recommendedName>
</protein>
<evidence type="ECO:0008006" key="3">
    <source>
        <dbReference type="Google" id="ProtNLM"/>
    </source>
</evidence>
<dbReference type="Pfam" id="PF05711">
    <property type="entry name" value="TylF"/>
    <property type="match status" value="1"/>
</dbReference>
<gene>
    <name evidence="1" type="ORF">A2822_04515</name>
</gene>
<dbReference type="Gene3D" id="3.40.50.150">
    <property type="entry name" value="Vaccinia Virus protein VP39"/>
    <property type="match status" value="1"/>
</dbReference>
<comment type="caution">
    <text evidence="1">The sequence shown here is derived from an EMBL/GenBank/DDBJ whole genome shotgun (WGS) entry which is preliminary data.</text>
</comment>
<dbReference type="PANTHER" id="PTHR40036">
    <property type="entry name" value="MACROCIN O-METHYLTRANSFERASE"/>
    <property type="match status" value="1"/>
</dbReference>
<name>A0A1G2HRX6_9BACT</name>
<accession>A0A1G2HRX6</accession>
<organism evidence="1 2">
    <name type="scientific">Candidatus Staskawiczbacteria bacterium RIFCSPHIGHO2_01_FULL_41_41</name>
    <dbReference type="NCBI Taxonomy" id="1802203"/>
    <lineage>
        <taxon>Bacteria</taxon>
        <taxon>Candidatus Staskawicziibacteriota</taxon>
    </lineage>
</organism>
<sequence length="232" mass="26712">MEKYIRHFKLLKRNILRNLQRLSWNETALQREQGLISAVNYVSYSLVDGDIAEFGVSNGFSASYISYALSRIKKNNKALLLFDSFQGLPEIKSIASGMKEVAQGKWKKGDFKGNPESVRKKCEKYINNLKIYPGWFNETLPQLPENQKFALVHVDCDLYESTEEVLNYIFSKSMISQGAMICFDEFNASANDNENGERRAWLEAVKKFSIKSEDAGMYGFNCRRFIIQNYKA</sequence>
<dbReference type="EMBL" id="MHOP01000024">
    <property type="protein sequence ID" value="OGZ65294.1"/>
    <property type="molecule type" value="Genomic_DNA"/>
</dbReference>
<dbReference type="InterPro" id="IPR008884">
    <property type="entry name" value="TylF_MeTrfase"/>
</dbReference>
<proteinExistence type="predicted"/>